<dbReference type="PANTHER" id="PTHR30363">
    <property type="entry name" value="HTH-TYPE TRANSCRIPTIONAL REGULATOR SRLR-RELATED"/>
    <property type="match status" value="1"/>
</dbReference>
<feature type="domain" description="HTH deoR-type" evidence="5">
    <location>
        <begin position="37"/>
        <end position="92"/>
    </location>
</feature>
<dbReference type="InterPro" id="IPR036388">
    <property type="entry name" value="WH-like_DNA-bd_sf"/>
</dbReference>
<dbReference type="PROSITE" id="PS51000">
    <property type="entry name" value="HTH_DEOR_2"/>
    <property type="match status" value="1"/>
</dbReference>
<organism evidence="6 7">
    <name type="scientific">Thalassococcus profundi</name>
    <dbReference type="NCBI Taxonomy" id="2282382"/>
    <lineage>
        <taxon>Bacteria</taxon>
        <taxon>Pseudomonadati</taxon>
        <taxon>Pseudomonadota</taxon>
        <taxon>Alphaproteobacteria</taxon>
        <taxon>Rhodobacterales</taxon>
        <taxon>Roseobacteraceae</taxon>
        <taxon>Thalassococcus</taxon>
    </lineage>
</organism>
<evidence type="ECO:0000256" key="2">
    <source>
        <dbReference type="ARBA" id="ARBA00023015"/>
    </source>
</evidence>
<keyword evidence="3" id="KW-0238">DNA-binding</keyword>
<evidence type="ECO:0000256" key="1">
    <source>
        <dbReference type="ARBA" id="ARBA00022491"/>
    </source>
</evidence>
<keyword evidence="4" id="KW-0804">Transcription</keyword>
<dbReference type="SMART" id="SM00420">
    <property type="entry name" value="HTH_DEOR"/>
    <property type="match status" value="1"/>
</dbReference>
<dbReference type="Proteomes" id="UP000253977">
    <property type="component" value="Unassembled WGS sequence"/>
</dbReference>
<evidence type="ECO:0000259" key="5">
    <source>
        <dbReference type="PROSITE" id="PS51000"/>
    </source>
</evidence>
<dbReference type="GO" id="GO:0003700">
    <property type="term" value="F:DNA-binding transcription factor activity"/>
    <property type="evidence" value="ECO:0007669"/>
    <property type="project" value="InterPro"/>
</dbReference>
<comment type="caution">
    <text evidence="6">The sequence shown here is derived from an EMBL/GenBank/DDBJ whole genome shotgun (WGS) entry which is preliminary data.</text>
</comment>
<dbReference type="GO" id="GO:0003677">
    <property type="term" value="F:DNA binding"/>
    <property type="evidence" value="ECO:0007669"/>
    <property type="project" value="UniProtKB-KW"/>
</dbReference>
<dbReference type="OrthoDB" id="9816363at2"/>
<name>A0A369TMB1_9RHOB</name>
<accession>A0A369TMB1</accession>
<dbReference type="SUPFAM" id="SSF100950">
    <property type="entry name" value="NagB/RpiA/CoA transferase-like"/>
    <property type="match status" value="1"/>
</dbReference>
<dbReference type="InterPro" id="IPR014036">
    <property type="entry name" value="DeoR-like_C"/>
</dbReference>
<dbReference type="InterPro" id="IPR018356">
    <property type="entry name" value="Tscrpt_reg_HTH_DeoR_CS"/>
</dbReference>
<evidence type="ECO:0000256" key="3">
    <source>
        <dbReference type="ARBA" id="ARBA00023125"/>
    </source>
</evidence>
<dbReference type="PROSITE" id="PS00894">
    <property type="entry name" value="HTH_DEOR_1"/>
    <property type="match status" value="1"/>
</dbReference>
<dbReference type="InterPro" id="IPR050313">
    <property type="entry name" value="Carb_Metab_HTH_regulators"/>
</dbReference>
<keyword evidence="1" id="KW-0678">Repressor</keyword>
<evidence type="ECO:0000313" key="6">
    <source>
        <dbReference type="EMBL" id="RDD65992.1"/>
    </source>
</evidence>
<dbReference type="Pfam" id="PF08220">
    <property type="entry name" value="HTH_DeoR"/>
    <property type="match status" value="1"/>
</dbReference>
<sequence length="302" mass="33132">MQHTSFQILRFLLIHHDENWRRASSVIEALEPRRLKKVERREQILLELRLKPHVRVSELASLFGVTTETVRRDMEEMSEAGLLNRAHGGASAAAPGIHRDMDERRLERVAERERLGRFAASLVSDGETVMIDAGTTTMEFARSLAFAERRVTAITNSLQVAMVLGQSQAAQVRLAPGKYMQQEAAVIGTETCDYLSGFNVDACFLGAAGLSEAGVTEAVEGFDAIKRTMLRQSAARRFLIDSSKFGRTYLFRIATCDEIGTLVTDALPEGPLGTAIRDTSTEILVASAGPVCVGTKRAPAPR</sequence>
<keyword evidence="7" id="KW-1185">Reference proteome</keyword>
<gene>
    <name evidence="6" type="ORF">DU478_12320</name>
</gene>
<dbReference type="Pfam" id="PF00455">
    <property type="entry name" value="DeoRC"/>
    <property type="match status" value="1"/>
</dbReference>
<proteinExistence type="predicted"/>
<protein>
    <submittedName>
        <fullName evidence="6">DeoR/GlpR transcriptional regulator</fullName>
    </submittedName>
</protein>
<dbReference type="EMBL" id="QPMK01000008">
    <property type="protein sequence ID" value="RDD65992.1"/>
    <property type="molecule type" value="Genomic_DNA"/>
</dbReference>
<evidence type="ECO:0000256" key="4">
    <source>
        <dbReference type="ARBA" id="ARBA00023163"/>
    </source>
</evidence>
<dbReference type="SMART" id="SM01134">
    <property type="entry name" value="DeoRC"/>
    <property type="match status" value="1"/>
</dbReference>
<reference evidence="6 7" key="1">
    <citation type="submission" date="2018-07" db="EMBL/GenBank/DDBJ databases">
        <title>Thalassococcus profundi sp. nov., a marine bacterium isolated from deep seawater of Okinawa Trough.</title>
        <authorList>
            <person name="Yu M."/>
        </authorList>
    </citation>
    <scope>NUCLEOTIDE SEQUENCE [LARGE SCALE GENOMIC DNA]</scope>
    <source>
        <strain evidence="6 7">WRAS1</strain>
    </source>
</reference>
<dbReference type="InterPro" id="IPR001034">
    <property type="entry name" value="DeoR_HTH"/>
</dbReference>
<evidence type="ECO:0000313" key="7">
    <source>
        <dbReference type="Proteomes" id="UP000253977"/>
    </source>
</evidence>
<dbReference type="Gene3D" id="1.10.10.10">
    <property type="entry name" value="Winged helix-like DNA-binding domain superfamily/Winged helix DNA-binding domain"/>
    <property type="match status" value="1"/>
</dbReference>
<dbReference type="Gene3D" id="3.40.50.1360">
    <property type="match status" value="1"/>
</dbReference>
<keyword evidence="2" id="KW-0805">Transcription regulation</keyword>
<dbReference type="AlphaFoldDB" id="A0A369TMB1"/>
<dbReference type="PANTHER" id="PTHR30363:SF4">
    <property type="entry name" value="GLYCEROL-3-PHOSPHATE REGULON REPRESSOR"/>
    <property type="match status" value="1"/>
</dbReference>
<dbReference type="InterPro" id="IPR037171">
    <property type="entry name" value="NagB/RpiA_transferase-like"/>
</dbReference>
<dbReference type="SUPFAM" id="SSF46785">
    <property type="entry name" value="Winged helix' DNA-binding domain"/>
    <property type="match status" value="1"/>
</dbReference>
<dbReference type="InterPro" id="IPR036390">
    <property type="entry name" value="WH_DNA-bd_sf"/>
</dbReference>
<dbReference type="PRINTS" id="PR00037">
    <property type="entry name" value="HTHLACR"/>
</dbReference>